<protein>
    <submittedName>
        <fullName evidence="5">Cytochrome P450 2U1</fullName>
    </submittedName>
</protein>
<accession>A0A4Y2KSQ3</accession>
<dbReference type="OrthoDB" id="6433879at2759"/>
<dbReference type="PANTHER" id="PTHR24300">
    <property type="entry name" value="CYTOCHROME P450 508A4-RELATED"/>
    <property type="match status" value="1"/>
</dbReference>
<dbReference type="GO" id="GO:0005506">
    <property type="term" value="F:iron ion binding"/>
    <property type="evidence" value="ECO:0007669"/>
    <property type="project" value="InterPro"/>
</dbReference>
<evidence type="ECO:0000256" key="3">
    <source>
        <dbReference type="ARBA" id="ARBA00023004"/>
    </source>
</evidence>
<keyword evidence="3" id="KW-0408">Iron</keyword>
<sequence length="181" mass="20601">MEVRQKKDANTTFTDDVLLGCISDIFGAGSETVRTSIGWIMYAMAGFLDVQEKVQKEILEVVGPDRNPEYQDQKSLPFCHAVMLEVIRWRTVVPLNLLRYTLADTNVAGFDIPAGTIVMGNLWAVHHDPRHWKDPDNFKPERFLGPDGKSVVKSPHYMPFSVGKPCQFYRIDCKHFTLCLL</sequence>
<dbReference type="Gene3D" id="1.10.630.10">
    <property type="entry name" value="Cytochrome P450"/>
    <property type="match status" value="1"/>
</dbReference>
<dbReference type="SUPFAM" id="SSF48264">
    <property type="entry name" value="Cytochrome P450"/>
    <property type="match status" value="1"/>
</dbReference>
<dbReference type="GO" id="GO:0020037">
    <property type="term" value="F:heme binding"/>
    <property type="evidence" value="ECO:0007669"/>
    <property type="project" value="InterPro"/>
</dbReference>
<evidence type="ECO:0000313" key="6">
    <source>
        <dbReference type="Proteomes" id="UP000499080"/>
    </source>
</evidence>
<keyword evidence="4" id="KW-0503">Monooxygenase</keyword>
<comment type="similarity">
    <text evidence="1">Belongs to the cytochrome P450 family.</text>
</comment>
<dbReference type="EMBL" id="BGPR01115869">
    <property type="protein sequence ID" value="GBN05318.1"/>
    <property type="molecule type" value="Genomic_DNA"/>
</dbReference>
<dbReference type="Pfam" id="PF00067">
    <property type="entry name" value="p450"/>
    <property type="match status" value="1"/>
</dbReference>
<keyword evidence="4" id="KW-0560">Oxidoreductase</keyword>
<gene>
    <name evidence="5" type="primary">CYP2U1_0</name>
    <name evidence="5" type="ORF">AVEN_53113_1</name>
</gene>
<organism evidence="5 6">
    <name type="scientific">Araneus ventricosus</name>
    <name type="common">Orbweaver spider</name>
    <name type="synonym">Epeira ventricosa</name>
    <dbReference type="NCBI Taxonomy" id="182803"/>
    <lineage>
        <taxon>Eukaryota</taxon>
        <taxon>Metazoa</taxon>
        <taxon>Ecdysozoa</taxon>
        <taxon>Arthropoda</taxon>
        <taxon>Chelicerata</taxon>
        <taxon>Arachnida</taxon>
        <taxon>Araneae</taxon>
        <taxon>Araneomorphae</taxon>
        <taxon>Entelegynae</taxon>
        <taxon>Araneoidea</taxon>
        <taxon>Araneidae</taxon>
        <taxon>Araneus</taxon>
    </lineage>
</organism>
<dbReference type="InterPro" id="IPR002401">
    <property type="entry name" value="Cyt_P450_E_grp-I"/>
</dbReference>
<dbReference type="GO" id="GO:0004497">
    <property type="term" value="F:monooxygenase activity"/>
    <property type="evidence" value="ECO:0007669"/>
    <property type="project" value="UniProtKB-KW"/>
</dbReference>
<keyword evidence="6" id="KW-1185">Reference proteome</keyword>
<dbReference type="PRINTS" id="PR00463">
    <property type="entry name" value="EP450I"/>
</dbReference>
<name>A0A4Y2KSQ3_ARAVE</name>
<reference evidence="5 6" key="1">
    <citation type="journal article" date="2019" name="Sci. Rep.">
        <title>Orb-weaving spider Araneus ventricosus genome elucidates the spidroin gene catalogue.</title>
        <authorList>
            <person name="Kono N."/>
            <person name="Nakamura H."/>
            <person name="Ohtoshi R."/>
            <person name="Moran D.A.P."/>
            <person name="Shinohara A."/>
            <person name="Yoshida Y."/>
            <person name="Fujiwara M."/>
            <person name="Mori M."/>
            <person name="Tomita M."/>
            <person name="Arakawa K."/>
        </authorList>
    </citation>
    <scope>NUCLEOTIDE SEQUENCE [LARGE SCALE GENOMIC DNA]</scope>
</reference>
<keyword evidence="2" id="KW-0479">Metal-binding</keyword>
<dbReference type="GO" id="GO:0016705">
    <property type="term" value="F:oxidoreductase activity, acting on paired donors, with incorporation or reduction of molecular oxygen"/>
    <property type="evidence" value="ECO:0007669"/>
    <property type="project" value="InterPro"/>
</dbReference>
<evidence type="ECO:0000256" key="4">
    <source>
        <dbReference type="ARBA" id="ARBA00023033"/>
    </source>
</evidence>
<evidence type="ECO:0000313" key="5">
    <source>
        <dbReference type="EMBL" id="GBN05318.1"/>
    </source>
</evidence>
<proteinExistence type="inferred from homology"/>
<evidence type="ECO:0000256" key="2">
    <source>
        <dbReference type="ARBA" id="ARBA00022723"/>
    </source>
</evidence>
<comment type="caution">
    <text evidence="5">The sequence shown here is derived from an EMBL/GenBank/DDBJ whole genome shotgun (WGS) entry which is preliminary data.</text>
</comment>
<dbReference type="Proteomes" id="UP000499080">
    <property type="component" value="Unassembled WGS sequence"/>
</dbReference>
<dbReference type="InterPro" id="IPR036396">
    <property type="entry name" value="Cyt_P450_sf"/>
</dbReference>
<dbReference type="InterPro" id="IPR050182">
    <property type="entry name" value="Cytochrome_P450_fam2"/>
</dbReference>
<evidence type="ECO:0000256" key="1">
    <source>
        <dbReference type="ARBA" id="ARBA00010617"/>
    </source>
</evidence>
<dbReference type="InterPro" id="IPR001128">
    <property type="entry name" value="Cyt_P450"/>
</dbReference>
<dbReference type="AlphaFoldDB" id="A0A4Y2KSQ3"/>